<proteinExistence type="predicted"/>
<keyword evidence="3" id="KW-1185">Reference proteome</keyword>
<feature type="compositionally biased region" description="Low complexity" evidence="1">
    <location>
        <begin position="1"/>
        <end position="10"/>
    </location>
</feature>
<evidence type="ECO:0000313" key="3">
    <source>
        <dbReference type="Proteomes" id="UP000198406"/>
    </source>
</evidence>
<feature type="region of interest" description="Disordered" evidence="1">
    <location>
        <begin position="1"/>
        <end position="42"/>
    </location>
</feature>
<reference evidence="2 3" key="1">
    <citation type="journal article" date="2015" name="Plant Cell">
        <title>Oil accumulation by the oleaginous diatom Fistulifera solaris as revealed by the genome and transcriptome.</title>
        <authorList>
            <person name="Tanaka T."/>
            <person name="Maeda Y."/>
            <person name="Veluchamy A."/>
            <person name="Tanaka M."/>
            <person name="Abida H."/>
            <person name="Marechal E."/>
            <person name="Bowler C."/>
            <person name="Muto M."/>
            <person name="Sunaga Y."/>
            <person name="Tanaka M."/>
            <person name="Yoshino T."/>
            <person name="Taniguchi T."/>
            <person name="Fukuda Y."/>
            <person name="Nemoto M."/>
            <person name="Matsumoto M."/>
            <person name="Wong P.S."/>
            <person name="Aburatani S."/>
            <person name="Fujibuchi W."/>
        </authorList>
    </citation>
    <scope>NUCLEOTIDE SEQUENCE [LARGE SCALE GENOMIC DNA]</scope>
    <source>
        <strain evidence="2 3">JPCC DA0580</strain>
    </source>
</reference>
<dbReference type="OrthoDB" id="49496at2759"/>
<gene>
    <name evidence="2" type="ORF">FisN_18Lh264</name>
</gene>
<accession>A0A1Z5JUK7</accession>
<protein>
    <submittedName>
        <fullName evidence="2">Uncharacterized protein</fullName>
    </submittedName>
</protein>
<sequence>MTTSDTQQQRQEQHDHDEDDVMTSLSSSSSNRINTDNRTNETQDINSAYEALETMRKLNLELQCNANGVLYDDACCTTCLLSEKFGTSNVARFPRLSKWALQLQQQQQQQEKTVKDCVSIRGSSSVEPTVVEKQKDDDETKDYNEKEIVPSASTDTTTATTTTTSRFPRISKFIHSEWKRPKSPSCLICGTPVCKQHASPDFSAEGVTVCLECQHLFGLQFVIDFLTEPHHDQRKQSLDHLLDIYDRVVLLLTYSSQYIPTVAEQLEHSKQLLNKIGLGSSSVGIVSGALGIAAAATILTPVGPPLLVASLLFGGGSTAVQTGSDAMHYYSEPQQLAKRILALHSMLWNILHITGILRDAMMREHVRSDFYQDDPSAYSHFSDPEFQQALDQKKSVMLSAAGLTSLGRCTAVSAEMSSQAGSQGARWMTRTSMNLMRGARAMRFAGGAMSATLMVLEARNVKSTIQAIRSGSPCDQAQQLRVIYEELVSNKNRIPNTSSLDEELHRYLTLFNQRERIWTQEQVAQIILEQNEQVCREEELLEQLKLEQQQPNETHVICDEDISSTTGCSTAAASSRTENLSLLQRIALFKQKQRNPERVEPHTEEEREVSDRQSN</sequence>
<dbReference type="AlphaFoldDB" id="A0A1Z5JUK7"/>
<dbReference type="Proteomes" id="UP000198406">
    <property type="component" value="Unassembled WGS sequence"/>
</dbReference>
<name>A0A1Z5JUK7_FISSO</name>
<dbReference type="EMBL" id="BDSP01000118">
    <property type="protein sequence ID" value="GAX17609.1"/>
    <property type="molecule type" value="Genomic_DNA"/>
</dbReference>
<comment type="caution">
    <text evidence="2">The sequence shown here is derived from an EMBL/GenBank/DDBJ whole genome shotgun (WGS) entry which is preliminary data.</text>
</comment>
<dbReference type="InParanoid" id="A0A1Z5JUK7"/>
<organism evidence="2 3">
    <name type="scientific">Fistulifera solaris</name>
    <name type="common">Oleaginous diatom</name>
    <dbReference type="NCBI Taxonomy" id="1519565"/>
    <lineage>
        <taxon>Eukaryota</taxon>
        <taxon>Sar</taxon>
        <taxon>Stramenopiles</taxon>
        <taxon>Ochrophyta</taxon>
        <taxon>Bacillariophyta</taxon>
        <taxon>Bacillariophyceae</taxon>
        <taxon>Bacillariophycidae</taxon>
        <taxon>Naviculales</taxon>
        <taxon>Naviculaceae</taxon>
        <taxon>Fistulifera</taxon>
    </lineage>
</organism>
<evidence type="ECO:0000313" key="2">
    <source>
        <dbReference type="EMBL" id="GAX17609.1"/>
    </source>
</evidence>
<feature type="compositionally biased region" description="Polar residues" evidence="1">
    <location>
        <begin position="31"/>
        <end position="42"/>
    </location>
</feature>
<feature type="region of interest" description="Disordered" evidence="1">
    <location>
        <begin position="592"/>
        <end position="615"/>
    </location>
</feature>
<evidence type="ECO:0000256" key="1">
    <source>
        <dbReference type="SAM" id="MobiDB-lite"/>
    </source>
</evidence>
<feature type="compositionally biased region" description="Basic and acidic residues" evidence="1">
    <location>
        <begin position="594"/>
        <end position="615"/>
    </location>
</feature>